<dbReference type="InterPro" id="IPR026565">
    <property type="entry name" value="PPDK_reg"/>
</dbReference>
<dbReference type="RefSeq" id="WP_101290052.1">
    <property type="nucleotide sequence ID" value="NZ_FOUQ01000004.1"/>
</dbReference>
<dbReference type="NCBIfam" id="NF003742">
    <property type="entry name" value="PRK05339.1"/>
    <property type="match status" value="1"/>
</dbReference>
<keyword evidence="6" id="KW-0670">Pyruvate</keyword>
<proteinExistence type="inferred from homology"/>
<comment type="catalytic activity">
    <reaction evidence="5">
        <text>N(tele)-phospho-L-histidyl/O-phospho-L-threonyl-[pyruvate, phosphate dikinase] + phosphate + H(+) = N(tele)-phospho-L-histidyl/L-threonyl-[pyruvate, phosphate dikinase] + diphosphate</text>
        <dbReference type="Rhea" id="RHEA:43696"/>
        <dbReference type="Rhea" id="RHEA-COMP:10650"/>
        <dbReference type="Rhea" id="RHEA-COMP:10651"/>
        <dbReference type="ChEBI" id="CHEBI:15378"/>
        <dbReference type="ChEBI" id="CHEBI:30013"/>
        <dbReference type="ChEBI" id="CHEBI:33019"/>
        <dbReference type="ChEBI" id="CHEBI:43474"/>
        <dbReference type="ChEBI" id="CHEBI:61977"/>
        <dbReference type="ChEBI" id="CHEBI:83586"/>
        <dbReference type="EC" id="2.7.4.27"/>
    </reaction>
</comment>
<reference evidence="6 7" key="1">
    <citation type="submission" date="2017-12" db="EMBL/GenBank/DDBJ databases">
        <title>Anaerobic carbon monoxide metabolism by Pleomorphomonas carboxyditropha sp. nov., a new mesophilic hydrogenogenic carboxidotroph.</title>
        <authorList>
            <person name="Esquivel-Elizondo S."/>
            <person name="Krajmalnik-Brown R."/>
        </authorList>
    </citation>
    <scope>NUCLEOTIDE SEQUENCE [LARGE SCALE GENOMIC DNA]</scope>
    <source>
        <strain evidence="6 7">R5-392</strain>
    </source>
</reference>
<keyword evidence="1 5" id="KW-0723">Serine/threonine-protein kinase</keyword>
<protein>
    <recommendedName>
        <fullName evidence="5">Putative pyruvate, phosphate dikinase regulatory protein</fullName>
        <shortName evidence="5">PPDK regulatory protein</shortName>
        <ecNumber evidence="5">2.7.11.32</ecNumber>
        <ecNumber evidence="5">2.7.4.27</ecNumber>
    </recommendedName>
</protein>
<accession>A0A1I4SXB6</accession>
<keyword evidence="7" id="KW-1185">Reference proteome</keyword>
<evidence type="ECO:0000256" key="4">
    <source>
        <dbReference type="ARBA" id="ARBA00022777"/>
    </source>
</evidence>
<feature type="binding site" evidence="5">
    <location>
        <begin position="153"/>
        <end position="160"/>
    </location>
    <ligand>
        <name>ADP</name>
        <dbReference type="ChEBI" id="CHEBI:456216"/>
    </ligand>
</feature>
<dbReference type="GO" id="GO:0043531">
    <property type="term" value="F:ADP binding"/>
    <property type="evidence" value="ECO:0007669"/>
    <property type="project" value="UniProtKB-UniRule"/>
</dbReference>
<evidence type="ECO:0000256" key="5">
    <source>
        <dbReference type="HAMAP-Rule" id="MF_00921"/>
    </source>
</evidence>
<dbReference type="EC" id="2.7.11.32" evidence="5"/>
<dbReference type="EC" id="2.7.4.27" evidence="5"/>
<comment type="caution">
    <text evidence="6">The sequence shown here is derived from an EMBL/GenBank/DDBJ whole genome shotgun (WGS) entry which is preliminary data.</text>
</comment>
<comment type="similarity">
    <text evidence="5">Belongs to the pyruvate, phosphate/water dikinase regulatory protein family. PDRP subfamily.</text>
</comment>
<evidence type="ECO:0000256" key="1">
    <source>
        <dbReference type="ARBA" id="ARBA00022527"/>
    </source>
</evidence>
<dbReference type="PANTHER" id="PTHR31756:SF3">
    <property type="entry name" value="PYRUVATE, PHOSPHATE DIKINASE REGULATORY PROTEIN 1, CHLOROPLASTIC"/>
    <property type="match status" value="1"/>
</dbReference>
<dbReference type="Proteomes" id="UP000233491">
    <property type="component" value="Unassembled WGS sequence"/>
</dbReference>
<gene>
    <name evidence="6" type="ORF">CXZ10_14480</name>
</gene>
<organism evidence="6 7">
    <name type="scientific">Pleomorphomonas diazotrophica</name>
    <dbReference type="NCBI Taxonomy" id="1166257"/>
    <lineage>
        <taxon>Bacteria</taxon>
        <taxon>Pseudomonadati</taxon>
        <taxon>Pseudomonadota</taxon>
        <taxon>Alphaproteobacteria</taxon>
        <taxon>Hyphomicrobiales</taxon>
        <taxon>Pleomorphomonadaceae</taxon>
        <taxon>Pleomorphomonas</taxon>
    </lineage>
</organism>
<comment type="catalytic activity">
    <reaction evidence="5">
        <text>N(tele)-phospho-L-histidyl/L-threonyl-[pyruvate, phosphate dikinase] + ADP = N(tele)-phospho-L-histidyl/O-phospho-L-threonyl-[pyruvate, phosphate dikinase] + AMP + H(+)</text>
        <dbReference type="Rhea" id="RHEA:43692"/>
        <dbReference type="Rhea" id="RHEA-COMP:10650"/>
        <dbReference type="Rhea" id="RHEA-COMP:10651"/>
        <dbReference type="ChEBI" id="CHEBI:15378"/>
        <dbReference type="ChEBI" id="CHEBI:30013"/>
        <dbReference type="ChEBI" id="CHEBI:61977"/>
        <dbReference type="ChEBI" id="CHEBI:83586"/>
        <dbReference type="ChEBI" id="CHEBI:456215"/>
        <dbReference type="ChEBI" id="CHEBI:456216"/>
        <dbReference type="EC" id="2.7.11.32"/>
    </reaction>
</comment>
<dbReference type="OrthoDB" id="9782201at2"/>
<dbReference type="PANTHER" id="PTHR31756">
    <property type="entry name" value="PYRUVATE, PHOSPHATE DIKINASE REGULATORY PROTEIN 1, CHLOROPLASTIC"/>
    <property type="match status" value="1"/>
</dbReference>
<keyword evidence="3 5" id="KW-0547">Nucleotide-binding</keyword>
<comment type="function">
    <text evidence="5">Bifunctional serine/threonine kinase and phosphorylase involved in the regulation of the pyruvate, phosphate dikinase (PPDK) by catalyzing its phosphorylation/dephosphorylation.</text>
</comment>
<name>A0A1I4SXB6_9HYPH</name>
<evidence type="ECO:0000313" key="7">
    <source>
        <dbReference type="Proteomes" id="UP000233491"/>
    </source>
</evidence>
<dbReference type="EMBL" id="PJNW01000011">
    <property type="protein sequence ID" value="PKR88599.1"/>
    <property type="molecule type" value="Genomic_DNA"/>
</dbReference>
<dbReference type="GO" id="GO:0004674">
    <property type="term" value="F:protein serine/threonine kinase activity"/>
    <property type="evidence" value="ECO:0007669"/>
    <property type="project" value="UniProtKB-UniRule"/>
</dbReference>
<dbReference type="HAMAP" id="MF_00921">
    <property type="entry name" value="PDRP"/>
    <property type="match status" value="1"/>
</dbReference>
<dbReference type="GO" id="GO:0005524">
    <property type="term" value="F:ATP binding"/>
    <property type="evidence" value="ECO:0007669"/>
    <property type="project" value="InterPro"/>
</dbReference>
<sequence>MKRGQTYFHIHLVSDSTGETLLAVGRAATAQYESMVAIEHIYPLVRSVRHIERVIADIEAAPGIVLYTLVQQDLAVRLEEACQAAAIPCIDVLRPVFDVFRSFFNVQAIGKAGAQHAMDADYFKRIDALNFTLAHDDGALPDDIEETDVILIGISRTSKTPTSIYLANRGIRTANVPLVPGIPIADKVVAARRPLVVCLIATAERIMHVRQNRLLALADQNQDSAYVDKASIAQEILYSKRLCTEHGWPMIDVTRRSIEETAAAILALWDQHRYGKVLDPFSDAG</sequence>
<keyword evidence="4 5" id="KW-0418">Kinase</keyword>
<keyword evidence="2 5" id="KW-0808">Transferase</keyword>
<evidence type="ECO:0000256" key="2">
    <source>
        <dbReference type="ARBA" id="ARBA00022679"/>
    </source>
</evidence>
<dbReference type="Pfam" id="PF03618">
    <property type="entry name" value="Kinase-PPPase"/>
    <property type="match status" value="1"/>
</dbReference>
<dbReference type="AlphaFoldDB" id="A0A1I4SXB6"/>
<dbReference type="InterPro" id="IPR005177">
    <property type="entry name" value="Kinase-pyrophosphorylase"/>
</dbReference>
<evidence type="ECO:0000313" key="6">
    <source>
        <dbReference type="EMBL" id="PKR88599.1"/>
    </source>
</evidence>
<evidence type="ECO:0000256" key="3">
    <source>
        <dbReference type="ARBA" id="ARBA00022741"/>
    </source>
</evidence>
<dbReference type="GO" id="GO:0016776">
    <property type="term" value="F:phosphotransferase activity, phosphate group as acceptor"/>
    <property type="evidence" value="ECO:0007669"/>
    <property type="project" value="UniProtKB-UniRule"/>
</dbReference>